<dbReference type="AlphaFoldDB" id="A0A2T7BAU4"/>
<evidence type="ECO:0000259" key="1">
    <source>
        <dbReference type="Pfam" id="PF10908"/>
    </source>
</evidence>
<evidence type="ECO:0000313" key="2">
    <source>
        <dbReference type="EMBL" id="PUX27048.1"/>
    </source>
</evidence>
<feature type="domain" description="Tlde1" evidence="1">
    <location>
        <begin position="27"/>
        <end position="149"/>
    </location>
</feature>
<accession>A0A2T7BAU4</accession>
<proteinExistence type="predicted"/>
<reference evidence="2" key="1">
    <citation type="submission" date="2016-12" db="EMBL/GenBank/DDBJ databases">
        <title>Analysis of the Molecular Diversity Among Cronobacter Species Isolated from Filth Flies Using a Pan Genomic DNA Microarray.</title>
        <authorList>
            <person name="Pava-Ripoll M."/>
            <person name="Tall B."/>
            <person name="Farber J."/>
            <person name="Fanning S."/>
            <person name="Lehner A."/>
            <person name="Stephan R."/>
            <person name="Pagotto F."/>
            <person name="Iverson C."/>
            <person name="Ziobro G."/>
            <person name="Miller A."/>
            <person name="Pearson R."/>
            <person name="Yan Q."/>
            <person name="Kim M."/>
            <person name="Jeong S."/>
            <person name="Park J."/>
            <person name="Jun S."/>
            <person name="Choi H."/>
            <person name="Chung T."/>
            <person name="Yoo Y."/>
            <person name="Park E."/>
            <person name="Hwang S."/>
            <person name="Lee B."/>
            <person name="Sathyamoorthy V."/>
            <person name="Carter L."/>
            <person name="Mammel M."/>
            <person name="Jackson S."/>
            <person name="Kothary M."/>
            <person name="Patel I."/>
            <person name="Grim C."/>
            <person name="Gopinath G."/>
            <person name="Gangiredla J."/>
            <person name="Chase H."/>
        </authorList>
    </citation>
    <scope>NUCLEOTIDE SEQUENCE [LARGE SCALE GENOMIC DNA]</scope>
    <source>
        <strain evidence="2">MOD1-Sh41s</strain>
    </source>
</reference>
<name>A0A2T7BAU4_9ENTR</name>
<dbReference type="EMBL" id="MSAG01000001">
    <property type="protein sequence ID" value="PUX27048.1"/>
    <property type="molecule type" value="Genomic_DNA"/>
</dbReference>
<sequence length="171" mass="19435">MINCELNYNEKTADGKLLLRCAGIGVFPVFSGLGSYKNVLEFSDRRNGPISLGKYWIVDRPRGGPYSRFRTWQKERSTGNIYDEWFALFRQDGFLDDTTVVGGTSRKSFRLHPLRKDGTGVSDGCITFYNRTDFYILRAALLNAMKYVVYCNGLEAYGDINVIGMPYANTF</sequence>
<dbReference type="InterPro" id="IPR021225">
    <property type="entry name" value="Tlde1_dom"/>
</dbReference>
<organism evidence="2">
    <name type="scientific">Cronobacter turicensis</name>
    <dbReference type="NCBI Taxonomy" id="413502"/>
    <lineage>
        <taxon>Bacteria</taxon>
        <taxon>Pseudomonadati</taxon>
        <taxon>Pseudomonadota</taxon>
        <taxon>Gammaproteobacteria</taxon>
        <taxon>Enterobacterales</taxon>
        <taxon>Enterobacteriaceae</taxon>
        <taxon>Cronobacter</taxon>
    </lineage>
</organism>
<dbReference type="OrthoDB" id="6490254at2"/>
<dbReference type="RefSeq" id="WP_075197213.1">
    <property type="nucleotide sequence ID" value="NZ_CP187984.1"/>
</dbReference>
<gene>
    <name evidence="2" type="ORF">BS411_01225</name>
</gene>
<protein>
    <submittedName>
        <fullName evidence="2">DUF2778 domain-containing protein</fullName>
    </submittedName>
</protein>
<dbReference type="Pfam" id="PF10908">
    <property type="entry name" value="Tlde1_dom"/>
    <property type="match status" value="1"/>
</dbReference>
<comment type="caution">
    <text evidence="2">The sequence shown here is derived from an EMBL/GenBank/DDBJ whole genome shotgun (WGS) entry which is preliminary data.</text>
</comment>